<evidence type="ECO:0000313" key="2">
    <source>
        <dbReference type="EMBL" id="AUX39913.1"/>
    </source>
</evidence>
<keyword evidence="1" id="KW-0732">Signal</keyword>
<proteinExistence type="predicted"/>
<feature type="signal peptide" evidence="1">
    <location>
        <begin position="1"/>
        <end position="24"/>
    </location>
</feature>
<sequence length="124" mass="13111">MNFMRFGMCGALIAGAALMLPACAADMGDGESSEIAKSFVEGDDPAELESAQELIGTSSEALTSFSFTGSCSEYIIDFYTDGRVGVPYAYCQRRNGSWRAASWGPGYCSGDLANCDGYIRCGSC</sequence>
<evidence type="ECO:0008006" key="4">
    <source>
        <dbReference type="Google" id="ProtNLM"/>
    </source>
</evidence>
<dbReference type="Proteomes" id="UP000238348">
    <property type="component" value="Chromosome"/>
</dbReference>
<organism evidence="2 3">
    <name type="scientific">Sorangium cellulosum</name>
    <name type="common">Polyangium cellulosum</name>
    <dbReference type="NCBI Taxonomy" id="56"/>
    <lineage>
        <taxon>Bacteria</taxon>
        <taxon>Pseudomonadati</taxon>
        <taxon>Myxococcota</taxon>
        <taxon>Polyangia</taxon>
        <taxon>Polyangiales</taxon>
        <taxon>Polyangiaceae</taxon>
        <taxon>Sorangium</taxon>
    </lineage>
</organism>
<gene>
    <name evidence="2" type="ORF">SOCE26_013080</name>
</gene>
<protein>
    <recommendedName>
        <fullName evidence="4">Secreted protein</fullName>
    </recommendedName>
</protein>
<evidence type="ECO:0000256" key="1">
    <source>
        <dbReference type="SAM" id="SignalP"/>
    </source>
</evidence>
<evidence type="ECO:0000313" key="3">
    <source>
        <dbReference type="Proteomes" id="UP000238348"/>
    </source>
</evidence>
<feature type="chain" id="PRO_5014998643" description="Secreted protein" evidence="1">
    <location>
        <begin position="25"/>
        <end position="124"/>
    </location>
</feature>
<name>A0A2L0EKT7_SORCE</name>
<dbReference type="EMBL" id="CP012673">
    <property type="protein sequence ID" value="AUX39913.1"/>
    <property type="molecule type" value="Genomic_DNA"/>
</dbReference>
<accession>A0A2L0EKT7</accession>
<reference evidence="2 3" key="1">
    <citation type="submission" date="2015-09" db="EMBL/GenBank/DDBJ databases">
        <title>Sorangium comparison.</title>
        <authorList>
            <person name="Zaburannyi N."/>
            <person name="Bunk B."/>
            <person name="Overmann J."/>
            <person name="Mueller R."/>
        </authorList>
    </citation>
    <scope>NUCLEOTIDE SEQUENCE [LARGE SCALE GENOMIC DNA]</scope>
    <source>
        <strain evidence="2 3">So ce26</strain>
    </source>
</reference>
<dbReference type="AlphaFoldDB" id="A0A2L0EKT7"/>